<dbReference type="EMBL" id="CP112998">
    <property type="protein sequence ID" value="WAC11890.1"/>
    <property type="molecule type" value="Genomic_DNA"/>
</dbReference>
<sequence>MKDIINTLNTAIVKFWPRAKLLSRYQSGSGEPASYWYLTNPGELDLIRIFPRWEKGSFYLSCFRSPDQETLEMFTRELQRFGSDMLMLPYSLQNMEVDFRGSEFLISRVGTISTHNTALPANSSQLIFYTANGFR</sequence>
<dbReference type="AlphaFoldDB" id="A0A9E8N8J2"/>
<evidence type="ECO:0000313" key="1">
    <source>
        <dbReference type="EMBL" id="WAC11890.1"/>
    </source>
</evidence>
<dbReference type="Proteomes" id="UP001164653">
    <property type="component" value="Chromosome"/>
</dbReference>
<name>A0A9E8N8J2_9BACT</name>
<organism evidence="1 2">
    <name type="scientific">Dyadobacter pollutisoli</name>
    <dbReference type="NCBI Taxonomy" id="2910158"/>
    <lineage>
        <taxon>Bacteria</taxon>
        <taxon>Pseudomonadati</taxon>
        <taxon>Bacteroidota</taxon>
        <taxon>Cytophagia</taxon>
        <taxon>Cytophagales</taxon>
        <taxon>Spirosomataceae</taxon>
        <taxon>Dyadobacter</taxon>
    </lineage>
</organism>
<evidence type="ECO:0000313" key="2">
    <source>
        <dbReference type="Proteomes" id="UP001164653"/>
    </source>
</evidence>
<gene>
    <name evidence="1" type="ORF">ON006_29685</name>
</gene>
<keyword evidence="2" id="KW-1185">Reference proteome</keyword>
<reference evidence="1" key="1">
    <citation type="submission" date="2022-11" db="EMBL/GenBank/DDBJ databases">
        <title>Dyadobacter pollutisoli sp. nov., isolated from plastic dumped soil.</title>
        <authorList>
            <person name="Kim J.M."/>
            <person name="Kim K.R."/>
            <person name="Lee J.K."/>
            <person name="Hao L."/>
            <person name="Jeon C.O."/>
        </authorList>
    </citation>
    <scope>NUCLEOTIDE SEQUENCE</scope>
    <source>
        <strain evidence="1">U1</strain>
    </source>
</reference>
<dbReference type="KEGG" id="dpf:ON006_29685"/>
<accession>A0A9E8N8J2</accession>
<proteinExistence type="predicted"/>
<protein>
    <submittedName>
        <fullName evidence="1">Uncharacterized protein</fullName>
    </submittedName>
</protein>
<dbReference type="RefSeq" id="WP_244822242.1">
    <property type="nucleotide sequence ID" value="NZ_CP112998.1"/>
</dbReference>